<dbReference type="RefSeq" id="XP_008084370.1">
    <property type="nucleotide sequence ID" value="XM_008086179.1"/>
</dbReference>
<dbReference type="HOGENOM" id="CLU_2776138_0_0_1"/>
<keyword evidence="2" id="KW-1185">Reference proteome</keyword>
<evidence type="ECO:0000313" key="2">
    <source>
        <dbReference type="Proteomes" id="UP000016922"/>
    </source>
</evidence>
<evidence type="ECO:0000313" key="1">
    <source>
        <dbReference type="EMBL" id="EPE28462.1"/>
    </source>
</evidence>
<gene>
    <name evidence="1" type="ORF">GLAREA_09583</name>
</gene>
<dbReference type="AlphaFoldDB" id="S3CPQ9"/>
<accession>S3CPQ9</accession>
<dbReference type="GeneID" id="19468630"/>
<sequence>MAWLRPRITLTAFKTEAIKQPLRKHQGGPVIPRPLPSNRDALRILPTTARTPLIKDMVGGVQPPHAPLP</sequence>
<name>S3CPQ9_GLAL2</name>
<protein>
    <submittedName>
        <fullName evidence="1">Uncharacterized protein</fullName>
    </submittedName>
</protein>
<dbReference type="KEGG" id="glz:GLAREA_09583"/>
<dbReference type="Proteomes" id="UP000016922">
    <property type="component" value="Unassembled WGS sequence"/>
</dbReference>
<proteinExistence type="predicted"/>
<organism evidence="1 2">
    <name type="scientific">Glarea lozoyensis (strain ATCC 20868 / MF5171)</name>
    <dbReference type="NCBI Taxonomy" id="1116229"/>
    <lineage>
        <taxon>Eukaryota</taxon>
        <taxon>Fungi</taxon>
        <taxon>Dikarya</taxon>
        <taxon>Ascomycota</taxon>
        <taxon>Pezizomycotina</taxon>
        <taxon>Leotiomycetes</taxon>
        <taxon>Helotiales</taxon>
        <taxon>Helotiaceae</taxon>
        <taxon>Glarea</taxon>
    </lineage>
</organism>
<dbReference type="EMBL" id="KE145368">
    <property type="protein sequence ID" value="EPE28462.1"/>
    <property type="molecule type" value="Genomic_DNA"/>
</dbReference>
<reference evidence="1 2" key="1">
    <citation type="journal article" date="2013" name="BMC Genomics">
        <title>Genomics-driven discovery of the pneumocandin biosynthetic gene cluster in the fungus Glarea lozoyensis.</title>
        <authorList>
            <person name="Chen L."/>
            <person name="Yue Q."/>
            <person name="Zhang X."/>
            <person name="Xiang M."/>
            <person name="Wang C."/>
            <person name="Li S."/>
            <person name="Che Y."/>
            <person name="Ortiz-Lopez F.J."/>
            <person name="Bills G.F."/>
            <person name="Liu X."/>
            <person name="An Z."/>
        </authorList>
    </citation>
    <scope>NUCLEOTIDE SEQUENCE [LARGE SCALE GENOMIC DNA]</scope>
    <source>
        <strain evidence="2">ATCC 20868 / MF5171</strain>
    </source>
</reference>